<keyword evidence="1" id="KW-0456">Lyase</keyword>
<dbReference type="Pfam" id="PF00701">
    <property type="entry name" value="DHDPS"/>
    <property type="match status" value="1"/>
</dbReference>
<proteinExistence type="predicted"/>
<dbReference type="PRINTS" id="PR00146">
    <property type="entry name" value="DHPICSNTHASE"/>
</dbReference>
<dbReference type="PANTHER" id="PTHR12128:SF66">
    <property type="entry name" value="4-HYDROXY-2-OXOGLUTARATE ALDOLASE, MITOCHONDRIAL"/>
    <property type="match status" value="1"/>
</dbReference>
<name>A0A381YTM8_9ZZZZ</name>
<evidence type="ECO:0008006" key="3">
    <source>
        <dbReference type="Google" id="ProtNLM"/>
    </source>
</evidence>
<protein>
    <recommendedName>
        <fullName evidence="3">Dihydrodipicolinate synthase</fullName>
    </recommendedName>
</protein>
<dbReference type="SMART" id="SM01130">
    <property type="entry name" value="DHDPS"/>
    <property type="match status" value="1"/>
</dbReference>
<dbReference type="AlphaFoldDB" id="A0A381YTM8"/>
<dbReference type="GO" id="GO:0005829">
    <property type="term" value="C:cytosol"/>
    <property type="evidence" value="ECO:0007669"/>
    <property type="project" value="TreeGrafter"/>
</dbReference>
<dbReference type="CDD" id="cd00408">
    <property type="entry name" value="DHDPS-like"/>
    <property type="match status" value="1"/>
</dbReference>
<reference evidence="2" key="1">
    <citation type="submission" date="2018-05" db="EMBL/GenBank/DDBJ databases">
        <authorList>
            <person name="Lanie J.A."/>
            <person name="Ng W.-L."/>
            <person name="Kazmierczak K.M."/>
            <person name="Andrzejewski T.M."/>
            <person name="Davidsen T.M."/>
            <person name="Wayne K.J."/>
            <person name="Tettelin H."/>
            <person name="Glass J.I."/>
            <person name="Rusch D."/>
            <person name="Podicherti R."/>
            <person name="Tsui H.-C.T."/>
            <person name="Winkler M.E."/>
        </authorList>
    </citation>
    <scope>NUCLEOTIDE SEQUENCE</scope>
</reference>
<dbReference type="Gene3D" id="3.20.20.70">
    <property type="entry name" value="Aldolase class I"/>
    <property type="match status" value="1"/>
</dbReference>
<sequence>MPNSGLIHEQTSGVYIISITPFSEDGSIDFKSVDSLVEFFLEKGVTGITILGMMGEANKLSANESRGFVKHVLKRVNGRVPVMAGVSDAGLANLVNLSRFSMDAGCAGVMVAPVIGLNTDQKLYDYYAQVIEYLGANVPLCYQDYPQSTGVNLSVECFNRMVNDFPQLVMLKHEDCPGLEKLTQVRDSAEKQGLRRVSVLTGNGGLYLPQELQRGADGAMTGFAYPEMLTAVVTLHADGETKHAEDLYDAYLPLVRYEQQPGYGLAVRKEVLRRRGAVACALSRAPGPVLSRRGHEELDHLTARLDSRLKELE</sequence>
<gene>
    <name evidence="2" type="ORF">METZ01_LOCUS133158</name>
</gene>
<evidence type="ECO:0000256" key="1">
    <source>
        <dbReference type="ARBA" id="ARBA00023239"/>
    </source>
</evidence>
<dbReference type="EMBL" id="UINC01019016">
    <property type="protein sequence ID" value="SVA80304.1"/>
    <property type="molecule type" value="Genomic_DNA"/>
</dbReference>
<dbReference type="SUPFAM" id="SSF51569">
    <property type="entry name" value="Aldolase"/>
    <property type="match status" value="1"/>
</dbReference>
<dbReference type="InterPro" id="IPR013785">
    <property type="entry name" value="Aldolase_TIM"/>
</dbReference>
<evidence type="ECO:0000313" key="2">
    <source>
        <dbReference type="EMBL" id="SVA80304.1"/>
    </source>
</evidence>
<organism evidence="2">
    <name type="scientific">marine metagenome</name>
    <dbReference type="NCBI Taxonomy" id="408172"/>
    <lineage>
        <taxon>unclassified sequences</taxon>
        <taxon>metagenomes</taxon>
        <taxon>ecological metagenomes</taxon>
    </lineage>
</organism>
<dbReference type="InterPro" id="IPR002220">
    <property type="entry name" value="DapA-like"/>
</dbReference>
<dbReference type="PIRSF" id="PIRSF001365">
    <property type="entry name" value="DHDPS"/>
    <property type="match status" value="1"/>
</dbReference>
<dbReference type="PANTHER" id="PTHR12128">
    <property type="entry name" value="DIHYDRODIPICOLINATE SYNTHASE"/>
    <property type="match status" value="1"/>
</dbReference>
<accession>A0A381YTM8</accession>
<dbReference type="GO" id="GO:0008840">
    <property type="term" value="F:4-hydroxy-tetrahydrodipicolinate synthase activity"/>
    <property type="evidence" value="ECO:0007669"/>
    <property type="project" value="TreeGrafter"/>
</dbReference>